<dbReference type="InterPro" id="IPR050101">
    <property type="entry name" value="CinA"/>
</dbReference>
<dbReference type="Pfam" id="PF00994">
    <property type="entry name" value="MoCF_biosynth"/>
    <property type="match status" value="1"/>
</dbReference>
<dbReference type="EMBL" id="MRCC01000008">
    <property type="protein sequence ID" value="OKH26357.1"/>
    <property type="molecule type" value="Genomic_DNA"/>
</dbReference>
<dbReference type="Pfam" id="PF18146">
    <property type="entry name" value="CinA_KH"/>
    <property type="match status" value="1"/>
</dbReference>
<dbReference type="CDD" id="cd00885">
    <property type="entry name" value="cinA"/>
    <property type="match status" value="1"/>
</dbReference>
<evidence type="ECO:0000313" key="4">
    <source>
        <dbReference type="Proteomes" id="UP000185984"/>
    </source>
</evidence>
<dbReference type="InterPro" id="IPR008135">
    <property type="entry name" value="Competence-induced_CinA"/>
</dbReference>
<dbReference type="STRING" id="247279.NIES1031_11395"/>
<dbReference type="PANTHER" id="PTHR13939:SF0">
    <property type="entry name" value="NMN AMIDOHYDROLASE-LIKE PROTEIN YFAY"/>
    <property type="match status" value="1"/>
</dbReference>
<evidence type="ECO:0000259" key="2">
    <source>
        <dbReference type="SMART" id="SM00852"/>
    </source>
</evidence>
<dbReference type="SUPFAM" id="SSF142433">
    <property type="entry name" value="CinA-like"/>
    <property type="match status" value="1"/>
</dbReference>
<dbReference type="Gene3D" id="3.40.980.10">
    <property type="entry name" value="MoaB/Mog-like domain"/>
    <property type="match status" value="1"/>
</dbReference>
<dbReference type="SMART" id="SM00852">
    <property type="entry name" value="MoCF_biosynth"/>
    <property type="match status" value="1"/>
</dbReference>
<dbReference type="Gene3D" id="3.30.70.2860">
    <property type="match status" value="1"/>
</dbReference>
<dbReference type="NCBIfam" id="TIGR00199">
    <property type="entry name" value="PncC_domain"/>
    <property type="match status" value="1"/>
</dbReference>
<dbReference type="InterPro" id="IPR001453">
    <property type="entry name" value="MoaB/Mog_dom"/>
</dbReference>
<dbReference type="Proteomes" id="UP000185984">
    <property type="component" value="Unassembled WGS sequence"/>
</dbReference>
<sequence length="418" mass="44555">MTAEIICVGTELLLGNILNKNAQYLAQQLANLGIPHYYQTVVGDNVTRLKQVVEVAIARSKILIFTGGLGPTPDDLTTETLADLFGVPLVENPEILEDIARKYAIRGRVMTPSNRKQAFIPQGATVLPNPAGTAPGIVWSPTSNLHILTFPGVPSEMQRMWQETAVPYLKTLGFGQEIIFSRTLKFWGIAESALAEKVSAFLNLPNPTVAPYASRGEVKLRICAKATSLAAAEELIAPIAQQLQTIGGLNYYGQDDDSLASVVGQLLQQANATLSVAESCTGGGLGQMLTDVSGSSRYFMGGVISYDNQVKVSLLGVDPQALIQEGAVSSTVAAQMAQGVRSRLGTTWGLSITGIAGPDGGSPTKPVGLVYIGLAQANGTVQTFEHRYGQDRSRSLIRHLSACTALDALRRKLLDSQF</sequence>
<organism evidence="3 4">
    <name type="scientific">Chroogloeocystis siderophila 5.2 s.c.1</name>
    <dbReference type="NCBI Taxonomy" id="247279"/>
    <lineage>
        <taxon>Bacteria</taxon>
        <taxon>Bacillati</taxon>
        <taxon>Cyanobacteriota</taxon>
        <taxon>Cyanophyceae</taxon>
        <taxon>Oscillatoriophycideae</taxon>
        <taxon>Chroococcales</taxon>
        <taxon>Chroococcaceae</taxon>
        <taxon>Chroogloeocystis</taxon>
    </lineage>
</organism>
<dbReference type="Gene3D" id="3.90.950.20">
    <property type="entry name" value="CinA-like"/>
    <property type="match status" value="1"/>
</dbReference>
<dbReference type="PANTHER" id="PTHR13939">
    <property type="entry name" value="NICOTINAMIDE-NUCLEOTIDE AMIDOHYDROLASE PNCC"/>
    <property type="match status" value="1"/>
</dbReference>
<dbReference type="HAMAP" id="MF_00226_B">
    <property type="entry name" value="CinA_B"/>
    <property type="match status" value="1"/>
</dbReference>
<dbReference type="OrthoDB" id="9801454at2"/>
<comment type="caution">
    <text evidence="3">The sequence shown here is derived from an EMBL/GenBank/DDBJ whole genome shotgun (WGS) entry which is preliminary data.</text>
</comment>
<dbReference type="PIRSF" id="PIRSF006728">
    <property type="entry name" value="CinA"/>
    <property type="match status" value="1"/>
</dbReference>
<proteinExistence type="inferred from homology"/>
<dbReference type="InterPro" id="IPR036653">
    <property type="entry name" value="CinA-like_C"/>
</dbReference>
<accession>A0A1U7HS08</accession>
<dbReference type="InterPro" id="IPR041424">
    <property type="entry name" value="CinA_KH"/>
</dbReference>
<dbReference type="InterPro" id="IPR036425">
    <property type="entry name" value="MoaB/Mog-like_dom_sf"/>
</dbReference>
<keyword evidence="4" id="KW-1185">Reference proteome</keyword>
<comment type="similarity">
    <text evidence="1">Belongs to the CinA family.</text>
</comment>
<evidence type="ECO:0000256" key="1">
    <source>
        <dbReference type="HAMAP-Rule" id="MF_00226"/>
    </source>
</evidence>
<dbReference type="SUPFAM" id="SSF53218">
    <property type="entry name" value="Molybdenum cofactor biosynthesis proteins"/>
    <property type="match status" value="1"/>
</dbReference>
<evidence type="ECO:0000313" key="3">
    <source>
        <dbReference type="EMBL" id="OKH26357.1"/>
    </source>
</evidence>
<reference evidence="3 4" key="1">
    <citation type="submission" date="2016-11" db="EMBL/GenBank/DDBJ databases">
        <title>Draft Genome Sequences of Nine Cyanobacterial Strains from Diverse Habitats.</title>
        <authorList>
            <person name="Zhu T."/>
            <person name="Hou S."/>
            <person name="Lu X."/>
            <person name="Hess W.R."/>
        </authorList>
    </citation>
    <scope>NUCLEOTIDE SEQUENCE [LARGE SCALE GENOMIC DNA]</scope>
    <source>
        <strain evidence="3 4">5.2 s.c.1</strain>
    </source>
</reference>
<name>A0A1U7HS08_9CHRO</name>
<dbReference type="NCBIfam" id="TIGR00200">
    <property type="entry name" value="cinA_nterm"/>
    <property type="match status" value="1"/>
</dbReference>
<gene>
    <name evidence="3" type="ORF">NIES1031_11395</name>
</gene>
<dbReference type="RefSeq" id="WP_073549501.1">
    <property type="nucleotide sequence ID" value="NZ_CAWMVK010000042.1"/>
</dbReference>
<dbReference type="Pfam" id="PF02464">
    <property type="entry name" value="CinA"/>
    <property type="match status" value="1"/>
</dbReference>
<feature type="domain" description="MoaB/Mog" evidence="2">
    <location>
        <begin position="4"/>
        <end position="172"/>
    </location>
</feature>
<dbReference type="AlphaFoldDB" id="A0A1U7HS08"/>
<protein>
    <recommendedName>
        <fullName evidence="1">CinA-like protein</fullName>
    </recommendedName>
</protein>
<dbReference type="NCBIfam" id="NF001813">
    <property type="entry name" value="PRK00549.1"/>
    <property type="match status" value="1"/>
</dbReference>
<dbReference type="InterPro" id="IPR008136">
    <property type="entry name" value="CinA_C"/>
</dbReference>